<keyword evidence="2" id="KW-1133">Transmembrane helix</keyword>
<sequence>MEQQDQNDPYRIPPNTDTPSSNQAKAQMRQEILDRIHQSRLNNELAVDMARKKRVARIGWSIGSIAAAVALYLLASHFLFQQKAVAPEWVVISNPKGSVRKVMLPDSSWVWMNAGAQMQYAASFGNKERLLELNEGEIFVEVQPDAEQPFRVKSGELNVQVLGTSFVVKSYPQLNNIAVAVKTGKVAVKQQLNELGALMPGQVLQYDAMKKTFSRDTQEVDEMASWTQGKIVLKQAGFDEIAIAIENTFNVTLQYNHNNFKHCTNNIRFNRQQPLPEVLDILRDIQHISYTIKGDIVLITGPGCNQ</sequence>
<feature type="domain" description="Protein FecR C-terminal" evidence="4">
    <location>
        <begin position="230"/>
        <end position="299"/>
    </location>
</feature>
<keyword evidence="6" id="KW-1185">Reference proteome</keyword>
<evidence type="ECO:0000313" key="5">
    <source>
        <dbReference type="EMBL" id="MET6998061.1"/>
    </source>
</evidence>
<name>A0ABV2T4W3_9BACT</name>
<accession>A0ABV2T4W3</accession>
<dbReference type="RefSeq" id="WP_354660696.1">
    <property type="nucleotide sequence ID" value="NZ_JBEXAC010000001.1"/>
</dbReference>
<dbReference type="EMBL" id="JBEXAC010000001">
    <property type="protein sequence ID" value="MET6998061.1"/>
    <property type="molecule type" value="Genomic_DNA"/>
</dbReference>
<protein>
    <submittedName>
        <fullName evidence="5">FecR domain-containing protein</fullName>
    </submittedName>
</protein>
<dbReference type="Pfam" id="PF16344">
    <property type="entry name" value="FecR_C"/>
    <property type="match status" value="1"/>
</dbReference>
<evidence type="ECO:0000259" key="3">
    <source>
        <dbReference type="Pfam" id="PF04773"/>
    </source>
</evidence>
<feature type="region of interest" description="Disordered" evidence="1">
    <location>
        <begin position="1"/>
        <end position="26"/>
    </location>
</feature>
<feature type="transmembrane region" description="Helical" evidence="2">
    <location>
        <begin position="58"/>
        <end position="80"/>
    </location>
</feature>
<organism evidence="5 6">
    <name type="scientific">Chitinophaga defluvii</name>
    <dbReference type="NCBI Taxonomy" id="3163343"/>
    <lineage>
        <taxon>Bacteria</taxon>
        <taxon>Pseudomonadati</taxon>
        <taxon>Bacteroidota</taxon>
        <taxon>Chitinophagia</taxon>
        <taxon>Chitinophagales</taxon>
        <taxon>Chitinophagaceae</taxon>
        <taxon>Chitinophaga</taxon>
    </lineage>
</organism>
<evidence type="ECO:0000256" key="1">
    <source>
        <dbReference type="SAM" id="MobiDB-lite"/>
    </source>
</evidence>
<dbReference type="PIRSF" id="PIRSF018266">
    <property type="entry name" value="FecR"/>
    <property type="match status" value="1"/>
</dbReference>
<dbReference type="Gene3D" id="2.60.120.1440">
    <property type="match status" value="1"/>
</dbReference>
<feature type="compositionally biased region" description="Polar residues" evidence="1">
    <location>
        <begin position="15"/>
        <end position="25"/>
    </location>
</feature>
<evidence type="ECO:0000256" key="2">
    <source>
        <dbReference type="SAM" id="Phobius"/>
    </source>
</evidence>
<reference evidence="5 6" key="1">
    <citation type="submission" date="2024-06" db="EMBL/GenBank/DDBJ databases">
        <title>Chitinophaga defluvii sp. nov., isolated from municipal sewage.</title>
        <authorList>
            <person name="Zhang L."/>
        </authorList>
    </citation>
    <scope>NUCLEOTIDE SEQUENCE [LARGE SCALE GENOMIC DNA]</scope>
    <source>
        <strain evidence="5 6">H8</strain>
    </source>
</reference>
<dbReference type="Pfam" id="PF04773">
    <property type="entry name" value="FecR"/>
    <property type="match status" value="1"/>
</dbReference>
<feature type="domain" description="FecR protein" evidence="3">
    <location>
        <begin position="93"/>
        <end position="186"/>
    </location>
</feature>
<evidence type="ECO:0000259" key="4">
    <source>
        <dbReference type="Pfam" id="PF16344"/>
    </source>
</evidence>
<dbReference type="PANTHER" id="PTHR30273:SF2">
    <property type="entry name" value="PROTEIN FECR"/>
    <property type="match status" value="1"/>
</dbReference>
<evidence type="ECO:0000313" key="6">
    <source>
        <dbReference type="Proteomes" id="UP001549749"/>
    </source>
</evidence>
<dbReference type="PANTHER" id="PTHR30273">
    <property type="entry name" value="PERIPLASMIC SIGNAL SENSOR AND SIGMA FACTOR ACTIVATOR FECR-RELATED"/>
    <property type="match status" value="1"/>
</dbReference>
<dbReference type="Gene3D" id="3.55.50.30">
    <property type="match status" value="1"/>
</dbReference>
<comment type="caution">
    <text evidence="5">The sequence shown here is derived from an EMBL/GenBank/DDBJ whole genome shotgun (WGS) entry which is preliminary data.</text>
</comment>
<keyword evidence="2" id="KW-0812">Transmembrane</keyword>
<dbReference type="InterPro" id="IPR032508">
    <property type="entry name" value="FecR_C"/>
</dbReference>
<dbReference type="Proteomes" id="UP001549749">
    <property type="component" value="Unassembled WGS sequence"/>
</dbReference>
<proteinExistence type="predicted"/>
<dbReference type="InterPro" id="IPR012373">
    <property type="entry name" value="Ferrdict_sens_TM"/>
</dbReference>
<keyword evidence="2" id="KW-0472">Membrane</keyword>
<gene>
    <name evidence="5" type="ORF">ABR189_11800</name>
</gene>
<dbReference type="InterPro" id="IPR006860">
    <property type="entry name" value="FecR"/>
</dbReference>